<dbReference type="AlphaFoldDB" id="A0A4Y2Q9P8"/>
<proteinExistence type="predicted"/>
<gene>
    <name evidence="1" type="ORF">AVEN_8495_1</name>
</gene>
<organism evidence="1 2">
    <name type="scientific">Araneus ventricosus</name>
    <name type="common">Orbweaver spider</name>
    <name type="synonym">Epeira ventricosa</name>
    <dbReference type="NCBI Taxonomy" id="182803"/>
    <lineage>
        <taxon>Eukaryota</taxon>
        <taxon>Metazoa</taxon>
        <taxon>Ecdysozoa</taxon>
        <taxon>Arthropoda</taxon>
        <taxon>Chelicerata</taxon>
        <taxon>Arachnida</taxon>
        <taxon>Araneae</taxon>
        <taxon>Araneomorphae</taxon>
        <taxon>Entelegynae</taxon>
        <taxon>Araneoidea</taxon>
        <taxon>Araneidae</taxon>
        <taxon>Araneus</taxon>
    </lineage>
</organism>
<evidence type="ECO:0000313" key="1">
    <source>
        <dbReference type="EMBL" id="GBN60888.1"/>
    </source>
</evidence>
<evidence type="ECO:0000313" key="2">
    <source>
        <dbReference type="Proteomes" id="UP000499080"/>
    </source>
</evidence>
<dbReference type="EMBL" id="BGPR01298484">
    <property type="protein sequence ID" value="GBN60888.1"/>
    <property type="molecule type" value="Genomic_DNA"/>
</dbReference>
<keyword evidence="2" id="KW-1185">Reference proteome</keyword>
<protein>
    <submittedName>
        <fullName evidence="1">Uncharacterized protein</fullName>
    </submittedName>
</protein>
<accession>A0A4Y2Q9P8</accession>
<name>A0A4Y2Q9P8_ARAVE</name>
<sequence length="128" mass="15383">MKTFFEGTIPFLFKCPDDEEKEEEYRRDWEVFPAILGSFILPRTKSFSVFVNPFPRVFDTFDSVIAFACFDFVMEFFTPMAHRAYLWEQWNRHLLKTDRSQTATFYSVGRLKYIGQCLAKWKRTKECI</sequence>
<comment type="caution">
    <text evidence="1">The sequence shown here is derived from an EMBL/GenBank/DDBJ whole genome shotgun (WGS) entry which is preliminary data.</text>
</comment>
<dbReference type="Proteomes" id="UP000499080">
    <property type="component" value="Unassembled WGS sequence"/>
</dbReference>
<reference evidence="1 2" key="1">
    <citation type="journal article" date="2019" name="Sci. Rep.">
        <title>Orb-weaving spider Araneus ventricosus genome elucidates the spidroin gene catalogue.</title>
        <authorList>
            <person name="Kono N."/>
            <person name="Nakamura H."/>
            <person name="Ohtoshi R."/>
            <person name="Moran D.A.P."/>
            <person name="Shinohara A."/>
            <person name="Yoshida Y."/>
            <person name="Fujiwara M."/>
            <person name="Mori M."/>
            <person name="Tomita M."/>
            <person name="Arakawa K."/>
        </authorList>
    </citation>
    <scope>NUCLEOTIDE SEQUENCE [LARGE SCALE GENOMIC DNA]</scope>
</reference>